<comment type="similarity">
    <text evidence="1">Belongs to the GSP E family.</text>
</comment>
<proteinExistence type="inferred from homology"/>
<name>A0A3D9L8C7_9MICC</name>
<dbReference type="Gene3D" id="3.30.450.380">
    <property type="match status" value="1"/>
</dbReference>
<feature type="domain" description="Bacterial type II secretion system protein E" evidence="2">
    <location>
        <begin position="68"/>
        <end position="322"/>
    </location>
</feature>
<dbReference type="Gene3D" id="3.40.50.300">
    <property type="entry name" value="P-loop containing nucleotide triphosphate hydrolases"/>
    <property type="match status" value="1"/>
</dbReference>
<dbReference type="SUPFAM" id="SSF52540">
    <property type="entry name" value="P-loop containing nucleoside triphosphate hydrolases"/>
    <property type="match status" value="1"/>
</dbReference>
<evidence type="ECO:0000259" key="2">
    <source>
        <dbReference type="Pfam" id="PF00437"/>
    </source>
</evidence>
<protein>
    <submittedName>
        <fullName evidence="3">Pilus assembly protein CpaF</fullName>
    </submittedName>
</protein>
<dbReference type="InterPro" id="IPR027417">
    <property type="entry name" value="P-loop_NTPase"/>
</dbReference>
<reference evidence="3 4" key="1">
    <citation type="submission" date="2018-07" db="EMBL/GenBank/DDBJ databases">
        <title>Sequencing the genomes of 1000 actinobacteria strains.</title>
        <authorList>
            <person name="Klenk H.-P."/>
        </authorList>
    </citation>
    <scope>NUCLEOTIDE SEQUENCE [LARGE SCALE GENOMIC DNA]</scope>
    <source>
        <strain evidence="3 4">DSM 14442</strain>
    </source>
</reference>
<keyword evidence="4" id="KW-1185">Reference proteome</keyword>
<evidence type="ECO:0000313" key="3">
    <source>
        <dbReference type="EMBL" id="REE02611.1"/>
    </source>
</evidence>
<dbReference type="AlphaFoldDB" id="A0A3D9L8C7"/>
<evidence type="ECO:0000256" key="1">
    <source>
        <dbReference type="ARBA" id="ARBA00006611"/>
    </source>
</evidence>
<sequence length="407" mass="45052">MEAIRILEDEVRELIRRRGMDPQREPEEMRRLVQAATADYDARSLIGSLPLLPDRDDAEKTVFDSVAGFGVLQPLLDDDTVEEIWINSPTAVFCARGGVSELTNISLTEENVRDLVERMLKSSGRRLDLSSPFVDAALPDGSRLHVVIPDITRRHWSVNIRKFVVRAHRVEDLVRSGSLSADAARFLDASVDAGLNILVSGATQSGKTTMLNCLSASIGSRERVVTVEEIFELKLPLRDVVQMQCRQPNLEGHGEIPLRRLVKEALRMRPDRLIVGEVREAESLDMLVALNSGLPGMCTLHANSASDALTKICTLPLMAGENISRNFVVPTVASCFDLVVHCARDRHGRRYVEEILSVGTRVEEGIIESSTVFHRVDGQLVLSPSAMLENRKLESRGYDVRSVVGVG</sequence>
<dbReference type="PANTHER" id="PTHR30486:SF6">
    <property type="entry name" value="TYPE IV PILUS RETRACTATION ATPASE PILT"/>
    <property type="match status" value="1"/>
</dbReference>
<dbReference type="OrthoDB" id="9810761at2"/>
<organism evidence="3 4">
    <name type="scientific">Citricoccus muralis</name>
    <dbReference type="NCBI Taxonomy" id="169134"/>
    <lineage>
        <taxon>Bacteria</taxon>
        <taxon>Bacillati</taxon>
        <taxon>Actinomycetota</taxon>
        <taxon>Actinomycetes</taxon>
        <taxon>Micrococcales</taxon>
        <taxon>Micrococcaceae</taxon>
        <taxon>Citricoccus</taxon>
    </lineage>
</organism>
<dbReference type="CDD" id="cd01130">
    <property type="entry name" value="VirB11-like_ATPase"/>
    <property type="match status" value="1"/>
</dbReference>
<dbReference type="GO" id="GO:0016887">
    <property type="term" value="F:ATP hydrolysis activity"/>
    <property type="evidence" value="ECO:0007669"/>
    <property type="project" value="InterPro"/>
</dbReference>
<dbReference type="Pfam" id="PF00437">
    <property type="entry name" value="T2SSE"/>
    <property type="match status" value="1"/>
</dbReference>
<comment type="caution">
    <text evidence="3">The sequence shown here is derived from an EMBL/GenBank/DDBJ whole genome shotgun (WGS) entry which is preliminary data.</text>
</comment>
<accession>A0A3D9L8C7</accession>
<dbReference type="InterPro" id="IPR001482">
    <property type="entry name" value="T2SS/T4SS_dom"/>
</dbReference>
<dbReference type="InterPro" id="IPR050921">
    <property type="entry name" value="T4SS_GSP_E_ATPase"/>
</dbReference>
<dbReference type="Proteomes" id="UP000256727">
    <property type="component" value="Unassembled WGS sequence"/>
</dbReference>
<dbReference type="RefSeq" id="WP_115930881.1">
    <property type="nucleotide sequence ID" value="NZ_QREH01000001.1"/>
</dbReference>
<evidence type="ECO:0000313" key="4">
    <source>
        <dbReference type="Proteomes" id="UP000256727"/>
    </source>
</evidence>
<gene>
    <name evidence="3" type="ORF">C8E99_0385</name>
</gene>
<dbReference type="PANTHER" id="PTHR30486">
    <property type="entry name" value="TWITCHING MOTILITY PROTEIN PILT"/>
    <property type="match status" value="1"/>
</dbReference>
<dbReference type="EMBL" id="QREH01000001">
    <property type="protein sequence ID" value="REE02611.1"/>
    <property type="molecule type" value="Genomic_DNA"/>
</dbReference>